<dbReference type="NCBIfam" id="TIGR00840">
    <property type="entry name" value="b_cpa1"/>
    <property type="match status" value="1"/>
</dbReference>
<reference evidence="13" key="1">
    <citation type="submission" date="2016-01" db="EMBL/GenBank/DDBJ databases">
        <title>Reference transcriptome for the parasite Schistocephalus solidus: insights into the molecular evolution of parasitism.</title>
        <authorList>
            <person name="Hebert F.O."/>
            <person name="Grambauer S."/>
            <person name="Barber I."/>
            <person name="Landry C.R."/>
            <person name="Aubin-Horth N."/>
        </authorList>
    </citation>
    <scope>NUCLEOTIDE SEQUENCE</scope>
</reference>
<evidence type="ECO:0000256" key="4">
    <source>
        <dbReference type="ARBA" id="ARBA00022989"/>
    </source>
</evidence>
<keyword evidence="2 9" id="KW-0813">Transport</keyword>
<evidence type="ECO:0000256" key="1">
    <source>
        <dbReference type="ARBA" id="ARBA00004141"/>
    </source>
</evidence>
<evidence type="ECO:0000256" key="5">
    <source>
        <dbReference type="ARBA" id="ARBA00023053"/>
    </source>
</evidence>
<dbReference type="GO" id="GO:0015386">
    <property type="term" value="F:potassium:proton antiporter activity"/>
    <property type="evidence" value="ECO:0007669"/>
    <property type="project" value="TreeGrafter"/>
</dbReference>
<dbReference type="PANTHER" id="PTHR10110:SF126">
    <property type="entry name" value="NA(+)_H(+) EXCHANGER PROTEIN 7"/>
    <property type="match status" value="1"/>
</dbReference>
<dbReference type="Gene3D" id="6.10.140.1330">
    <property type="match status" value="1"/>
</dbReference>
<feature type="transmembrane region" description="Helical" evidence="11">
    <location>
        <begin position="99"/>
        <end position="117"/>
    </location>
</feature>
<feature type="transmembrane region" description="Helical" evidence="11">
    <location>
        <begin position="69"/>
        <end position="87"/>
    </location>
</feature>
<keyword evidence="7 11" id="KW-0472">Membrane</keyword>
<feature type="transmembrane region" description="Helical" evidence="11">
    <location>
        <begin position="425"/>
        <end position="444"/>
    </location>
</feature>
<feature type="transmembrane region" description="Helical" evidence="11">
    <location>
        <begin position="229"/>
        <end position="251"/>
    </location>
</feature>
<keyword evidence="6 9" id="KW-0406">Ion transport</keyword>
<feature type="region of interest" description="Disordered" evidence="10">
    <location>
        <begin position="538"/>
        <end position="566"/>
    </location>
</feature>
<feature type="domain" description="Cation/H+ exchanger transmembrane" evidence="12">
    <location>
        <begin position="50"/>
        <end position="449"/>
    </location>
</feature>
<evidence type="ECO:0000256" key="7">
    <source>
        <dbReference type="ARBA" id="ARBA00023136"/>
    </source>
</evidence>
<keyword evidence="4 11" id="KW-1133">Transmembrane helix</keyword>
<dbReference type="InterPro" id="IPR006153">
    <property type="entry name" value="Cation/H_exchanger_TM"/>
</dbReference>
<evidence type="ECO:0000256" key="9">
    <source>
        <dbReference type="RuleBase" id="RU003722"/>
    </source>
</evidence>
<dbReference type="EMBL" id="GEEE01011535">
    <property type="protein sequence ID" value="JAP51690.1"/>
    <property type="molecule type" value="Transcribed_RNA"/>
</dbReference>
<feature type="transmembrane region" description="Helical" evidence="11">
    <location>
        <begin position="124"/>
        <end position="148"/>
    </location>
</feature>
<feature type="transmembrane region" description="Helical" evidence="11">
    <location>
        <begin position="395"/>
        <end position="413"/>
    </location>
</feature>
<sequence>MTITVAANSTFTTTTAFPGEELEVPQLALAAWKFDEVSVYISITLFVLAVVLLKIAYHKLPWVASYIPESLLLIVMGLIFGSIIHYIPNASTVRLTPNLFFNILLPPIVLESAYSLYNKTFAELLGPILLFAVLGTVLNFLLIGFGLLAVDLSIGLGDPYLGLGIKEYLLFASLIVAVDPVAVLAIFQDIGVDLGLYYLVFGESLLNDAVTVVLYNIMSAFVAASEISAVQVLIGVGSFFTVSLGGALIGLFHGVISCLLTRLNISSEAIVPLLMSYLSYIIADLFGWSGIISIISCGVFQAAYAFHNLTPISVILLKSSLKQIASISEALIFLLIGCEVFAVSLRWHTGFVFTAVVMCLLARFVVVFTLAAIINRGKTEHTKFQWTEQIICSYGGLRGAVAFSLAILLESHFLGEKGELARDVLVTTTLVVILFTVAVMGTTMKPLVRLLDIRLAEQTSQKLFVTLNDSVIDQTLLYIEKLTSCPGYYRLRETWVRLDDKYIRPLLQRNATTHNKKIFEVYEQMALQLHSDAISSRATLEMPPGGDELPKPPREPEPEPFGVPLVEKDPFSNVTLRVPQNVRRRVKIASMLSHDSSEMFLPHDSLYTRANHAQFARFSHNQASLAEAMDHSIVRPQRKKKIRTFSLDDDESTTVSNRRAKFTRPPQHYTETMPEAAGRALLLATRLHKGHLPQTPETPSETEV</sequence>
<organism evidence="13">
    <name type="scientific">Schistocephalus solidus</name>
    <name type="common">Tapeworm</name>
    <dbReference type="NCBI Taxonomy" id="70667"/>
    <lineage>
        <taxon>Eukaryota</taxon>
        <taxon>Metazoa</taxon>
        <taxon>Spiralia</taxon>
        <taxon>Lophotrochozoa</taxon>
        <taxon>Platyhelminthes</taxon>
        <taxon>Cestoda</taxon>
        <taxon>Eucestoda</taxon>
        <taxon>Diphyllobothriidea</taxon>
        <taxon>Diphyllobothriidae</taxon>
        <taxon>Schistocephalus</taxon>
    </lineage>
</organism>
<feature type="transmembrane region" description="Helical" evidence="11">
    <location>
        <begin position="168"/>
        <end position="187"/>
    </location>
</feature>
<dbReference type="GO" id="GO:0005886">
    <property type="term" value="C:plasma membrane"/>
    <property type="evidence" value="ECO:0007669"/>
    <property type="project" value="TreeGrafter"/>
</dbReference>
<evidence type="ECO:0000256" key="8">
    <source>
        <dbReference type="ARBA" id="ARBA00023201"/>
    </source>
</evidence>
<feature type="compositionally biased region" description="Basic and acidic residues" evidence="10">
    <location>
        <begin position="548"/>
        <end position="557"/>
    </location>
</feature>
<feature type="transmembrane region" description="Helical" evidence="11">
    <location>
        <begin position="351"/>
        <end position="374"/>
    </location>
</feature>
<comment type="subcellular location">
    <subcellularLocation>
        <location evidence="1">Membrane</location>
        <topology evidence="1">Multi-pass membrane protein</topology>
    </subcellularLocation>
</comment>
<evidence type="ECO:0000313" key="13">
    <source>
        <dbReference type="EMBL" id="JAP51690.1"/>
    </source>
</evidence>
<evidence type="ECO:0000256" key="10">
    <source>
        <dbReference type="SAM" id="MobiDB-lite"/>
    </source>
</evidence>
<evidence type="ECO:0000259" key="12">
    <source>
        <dbReference type="Pfam" id="PF00999"/>
    </source>
</evidence>
<feature type="transmembrane region" description="Helical" evidence="11">
    <location>
        <begin position="288"/>
        <end position="306"/>
    </location>
</feature>
<dbReference type="InterPro" id="IPR004709">
    <property type="entry name" value="NaH_exchanger"/>
</dbReference>
<dbReference type="Pfam" id="PF00999">
    <property type="entry name" value="Na_H_Exchanger"/>
    <property type="match status" value="1"/>
</dbReference>
<comment type="similarity">
    <text evidence="9">Belongs to the monovalent cation:proton antiporter 1 (CPA1) transporter (TC 2.A.36) family.</text>
</comment>
<name>A0A0X3PK44_SCHSO</name>
<keyword evidence="8 9" id="KW-0739">Sodium transport</keyword>
<dbReference type="GO" id="GO:0051453">
    <property type="term" value="P:regulation of intracellular pH"/>
    <property type="evidence" value="ECO:0007669"/>
    <property type="project" value="TreeGrafter"/>
</dbReference>
<evidence type="ECO:0000256" key="6">
    <source>
        <dbReference type="ARBA" id="ARBA00023065"/>
    </source>
</evidence>
<evidence type="ECO:0000256" key="2">
    <source>
        <dbReference type="ARBA" id="ARBA00022448"/>
    </source>
</evidence>
<accession>A0A0X3PK44</accession>
<dbReference type="PANTHER" id="PTHR10110">
    <property type="entry name" value="SODIUM/HYDROGEN EXCHANGER"/>
    <property type="match status" value="1"/>
</dbReference>
<keyword evidence="3 9" id="KW-0812">Transmembrane</keyword>
<dbReference type="AlphaFoldDB" id="A0A0X3PK44"/>
<protein>
    <recommendedName>
        <fullName evidence="9">Sodium/hydrogen exchanger</fullName>
    </recommendedName>
</protein>
<dbReference type="PRINTS" id="PR01084">
    <property type="entry name" value="NAHEXCHNGR"/>
</dbReference>
<dbReference type="GO" id="GO:0015385">
    <property type="term" value="F:sodium:proton antiporter activity"/>
    <property type="evidence" value="ECO:0007669"/>
    <property type="project" value="InterPro"/>
</dbReference>
<feature type="transmembrane region" description="Helical" evidence="11">
    <location>
        <begin position="37"/>
        <end position="57"/>
    </location>
</feature>
<proteinExistence type="inferred from homology"/>
<feature type="transmembrane region" description="Helical" evidence="11">
    <location>
        <begin position="327"/>
        <end position="345"/>
    </location>
</feature>
<dbReference type="GO" id="GO:0098719">
    <property type="term" value="P:sodium ion import across plasma membrane"/>
    <property type="evidence" value="ECO:0007669"/>
    <property type="project" value="TreeGrafter"/>
</dbReference>
<gene>
    <name evidence="13" type="primary">SL9A2</name>
    <name evidence="13" type="ORF">TR92303</name>
</gene>
<evidence type="ECO:0000256" key="3">
    <source>
        <dbReference type="ARBA" id="ARBA00022692"/>
    </source>
</evidence>
<keyword evidence="9" id="KW-0050">Antiport</keyword>
<dbReference type="InterPro" id="IPR018422">
    <property type="entry name" value="Cation/H_exchanger_CPA1"/>
</dbReference>
<keyword evidence="5" id="KW-0915">Sodium</keyword>
<evidence type="ECO:0000256" key="11">
    <source>
        <dbReference type="SAM" id="Phobius"/>
    </source>
</evidence>